<dbReference type="CDD" id="cd07383">
    <property type="entry name" value="MPP_Dcr2"/>
    <property type="match status" value="1"/>
</dbReference>
<feature type="domain" description="Calcineurin-like phosphoesterase" evidence="3">
    <location>
        <begin position="339"/>
        <end position="506"/>
    </location>
</feature>
<gene>
    <name evidence="5" type="ORF">B9479_005743</name>
</gene>
<keyword evidence="2" id="KW-1133">Transmembrane helix</keyword>
<feature type="region of interest" description="Disordered" evidence="1">
    <location>
        <begin position="224"/>
        <end position="266"/>
    </location>
</feature>
<comment type="caution">
    <text evidence="5">The sequence shown here is derived from an EMBL/GenBank/DDBJ whole genome shotgun (WGS) entry which is preliminary data.</text>
</comment>
<name>A0A5D3AQ48_9TREE</name>
<dbReference type="InterPro" id="IPR029052">
    <property type="entry name" value="Metallo-depent_PP-like"/>
</dbReference>
<dbReference type="Proteomes" id="UP000322245">
    <property type="component" value="Unassembled WGS sequence"/>
</dbReference>
<sequence length="1126" mass="125991">MPRLSPDYPGYRPPRIQYLKSFLPVVALVLILSFALSAYSLLSHSKSPAAKQHLGWQAWDLVDMAASGSAQEDTDLSLSNDTTFVPSIPLDNWDPLALHTTGLTEIAVKPCYFPPWLFPTYCAPETTPQLDKSKGKWVIVERDLNARTGIWYLNIYYRRTRRLDTKLITDIRILEHPPSVEDQAILDAEEWVLASGDLHNGVWPSQNEMRIWYKLGDQSWGDWKRHEERQDDTESEDQQDLDQPGEEVSPPVSEGEGSSDSGQVEEIGDKVDWSYGDFINEIDIVYGDDDPFFAFKRITGGPVMRAEKGRWDSVDIALRTGNPVAPRAIVPTFHSDGSLKIMQIADLHYSVGTGECRDTDKEGCIGDVDTATWLAEALEAEQPDLVVFSGDQLNGQETSYDSRSVLAKFAKPVIDRKIPWAAVFGNHDSEILGDREAQIKALQNMPYSLSRPGPKDVDGFGNLMRKSKMHVFTLYFLDSHDYQKRKLPWSKPDYDYIKTSQIDWYRNVSSSIKPVQRPFTPDGASDLAGIWPRRSQPSRLPRAEQTLAKPNAMMWFHIPLPEAYAPADSTLDSGELDVGRQIDRDGSSPRNSGFFYNAIKASMESEEGEGAWKTKTAEVKVLSHGHCHLTDRMCFDGGSSFSGYGQADFDRRVRIYEISEYGEKVESYKRESSGAIVDKQTLVGDGAPTGGGQDQDVSLPDYYDAIPHAPQEAYHEMSEASSVVSSSSTGSLSSELEQLIDAAIFSALRTDALHITYWSALGLAFEGLVLGAVLTVSYRYYEHFGRHDSWLTLSAIALGIASCIGQFGLNLWQTYRFIDKAATAFYLVMEKDIYADMVVLLLIGIHNLAGSLFFIRRTIKLVGYSWYIGIPLVAFSVASFGLCLTSVVHGCLIPWDTTKIMSWLSRINVYVLTWMTMSVISDVSICVAMTWALTRTRRDIEAAASSLWRKLMMLTFETMIPSTTVVFVLLIYGGVENATFGNFTRALAWIVGPLYFLAVVHSLVSRHDVQHLLQDELQKREEPHELSEDSNGHPFIRSEKERGPIIPTHIAHFTTSFGSTPDLLENSGGLLPARHQKMKPRLQNMRPPPSPPRTEAVTVVPVEIDLDEKAKKDLGFADDNEFGISL</sequence>
<accession>A0A5D3AQ48</accession>
<proteinExistence type="predicted"/>
<dbReference type="Gene3D" id="3.60.21.10">
    <property type="match status" value="1"/>
</dbReference>
<dbReference type="Pfam" id="PF20152">
    <property type="entry name" value="DUF6534"/>
    <property type="match status" value="1"/>
</dbReference>
<evidence type="ECO:0000313" key="6">
    <source>
        <dbReference type="Proteomes" id="UP000322245"/>
    </source>
</evidence>
<organism evidence="5 6">
    <name type="scientific">Cryptococcus floricola</name>
    <dbReference type="NCBI Taxonomy" id="2591691"/>
    <lineage>
        <taxon>Eukaryota</taxon>
        <taxon>Fungi</taxon>
        <taxon>Dikarya</taxon>
        <taxon>Basidiomycota</taxon>
        <taxon>Agaricomycotina</taxon>
        <taxon>Tremellomycetes</taxon>
        <taxon>Tremellales</taxon>
        <taxon>Cryptococcaceae</taxon>
        <taxon>Cryptococcus</taxon>
    </lineage>
</organism>
<dbReference type="PANTHER" id="PTHR32440:SF0">
    <property type="entry name" value="PHOSPHATASE DCR2-RELATED"/>
    <property type="match status" value="1"/>
</dbReference>
<dbReference type="InterPro" id="IPR045339">
    <property type="entry name" value="DUF6534"/>
</dbReference>
<feature type="transmembrane region" description="Helical" evidence="2">
    <location>
        <begin position="986"/>
        <end position="1004"/>
    </location>
</feature>
<dbReference type="PANTHER" id="PTHR32440">
    <property type="entry name" value="PHOSPHATASE DCR2-RELATED-RELATED"/>
    <property type="match status" value="1"/>
</dbReference>
<feature type="transmembrane region" description="Helical" evidence="2">
    <location>
        <begin position="21"/>
        <end position="42"/>
    </location>
</feature>
<feature type="region of interest" description="Disordered" evidence="1">
    <location>
        <begin position="1019"/>
        <end position="1038"/>
    </location>
</feature>
<evidence type="ECO:0000256" key="1">
    <source>
        <dbReference type="SAM" id="MobiDB-lite"/>
    </source>
</evidence>
<feature type="domain" description="DUF6534" evidence="4">
    <location>
        <begin position="918"/>
        <end position="1007"/>
    </location>
</feature>
<dbReference type="AlphaFoldDB" id="A0A5D3AQ48"/>
<dbReference type="EMBL" id="NIDF01000083">
    <property type="protein sequence ID" value="TYJ53595.1"/>
    <property type="molecule type" value="Genomic_DNA"/>
</dbReference>
<feature type="transmembrane region" description="Helical" evidence="2">
    <location>
        <begin position="907"/>
        <end position="933"/>
    </location>
</feature>
<evidence type="ECO:0000313" key="5">
    <source>
        <dbReference type="EMBL" id="TYJ53595.1"/>
    </source>
</evidence>
<feature type="transmembrane region" description="Helical" evidence="2">
    <location>
        <begin position="755"/>
        <end position="778"/>
    </location>
</feature>
<dbReference type="InterPro" id="IPR004843">
    <property type="entry name" value="Calcineurin-like_PHP"/>
</dbReference>
<feature type="transmembrane region" description="Helical" evidence="2">
    <location>
        <begin position="790"/>
        <end position="813"/>
    </location>
</feature>
<dbReference type="SUPFAM" id="SSF56300">
    <property type="entry name" value="Metallo-dependent phosphatases"/>
    <property type="match status" value="1"/>
</dbReference>
<keyword evidence="2" id="KW-0812">Transmembrane</keyword>
<keyword evidence="2" id="KW-0472">Membrane</keyword>
<protein>
    <submittedName>
        <fullName evidence="5">Uncharacterized protein</fullName>
    </submittedName>
</protein>
<keyword evidence="6" id="KW-1185">Reference proteome</keyword>
<feature type="compositionally biased region" description="Acidic residues" evidence="1">
    <location>
        <begin position="230"/>
        <end position="245"/>
    </location>
</feature>
<dbReference type="GO" id="GO:0004721">
    <property type="term" value="F:phosphoprotein phosphatase activity"/>
    <property type="evidence" value="ECO:0007669"/>
    <property type="project" value="TreeGrafter"/>
</dbReference>
<evidence type="ECO:0000256" key="2">
    <source>
        <dbReference type="SAM" id="Phobius"/>
    </source>
</evidence>
<feature type="transmembrane region" description="Helical" evidence="2">
    <location>
        <begin position="833"/>
        <end position="855"/>
    </location>
</feature>
<feature type="transmembrane region" description="Helical" evidence="2">
    <location>
        <begin position="867"/>
        <end position="895"/>
    </location>
</feature>
<dbReference type="Pfam" id="PF00149">
    <property type="entry name" value="Metallophos"/>
    <property type="match status" value="1"/>
</dbReference>
<evidence type="ECO:0000259" key="4">
    <source>
        <dbReference type="Pfam" id="PF20152"/>
    </source>
</evidence>
<feature type="transmembrane region" description="Helical" evidence="2">
    <location>
        <begin position="954"/>
        <end position="974"/>
    </location>
</feature>
<reference evidence="5 6" key="1">
    <citation type="submission" date="2017-05" db="EMBL/GenBank/DDBJ databases">
        <title>The Genome Sequence of Tsuchiyaea wingfieldii DSM 27421.</title>
        <authorList>
            <person name="Cuomo C."/>
            <person name="Passer A."/>
            <person name="Billmyre B."/>
            <person name="Heitman J."/>
        </authorList>
    </citation>
    <scope>NUCLEOTIDE SEQUENCE [LARGE SCALE GENOMIC DNA]</scope>
    <source>
        <strain evidence="5 6">DSM 27421</strain>
    </source>
</reference>
<dbReference type="GO" id="GO:0005737">
    <property type="term" value="C:cytoplasm"/>
    <property type="evidence" value="ECO:0007669"/>
    <property type="project" value="TreeGrafter"/>
</dbReference>
<evidence type="ECO:0000259" key="3">
    <source>
        <dbReference type="Pfam" id="PF00149"/>
    </source>
</evidence>